<dbReference type="InterPro" id="IPR020846">
    <property type="entry name" value="MFS_dom"/>
</dbReference>
<dbReference type="EMBL" id="JARBHB010000001">
    <property type="protein sequence ID" value="KAJ8894779.1"/>
    <property type="molecule type" value="Genomic_DNA"/>
</dbReference>
<feature type="transmembrane region" description="Helical" evidence="5">
    <location>
        <begin position="167"/>
        <end position="185"/>
    </location>
</feature>
<dbReference type="PROSITE" id="PS00216">
    <property type="entry name" value="SUGAR_TRANSPORT_1"/>
    <property type="match status" value="1"/>
</dbReference>
<dbReference type="PANTHER" id="PTHR48021:SF1">
    <property type="entry name" value="GH07001P-RELATED"/>
    <property type="match status" value="1"/>
</dbReference>
<evidence type="ECO:0000313" key="7">
    <source>
        <dbReference type="EMBL" id="KAJ8894779.1"/>
    </source>
</evidence>
<feature type="domain" description="Major facilitator superfamily (MFS) profile" evidence="6">
    <location>
        <begin position="32"/>
        <end position="271"/>
    </location>
</feature>
<dbReference type="InterPro" id="IPR036259">
    <property type="entry name" value="MFS_trans_sf"/>
</dbReference>
<feature type="transmembrane region" description="Helical" evidence="5">
    <location>
        <begin position="132"/>
        <end position="155"/>
    </location>
</feature>
<sequence>MGACRTAVVLRSCVNPPPLSACVCVRWLAAGSLGLSSVAATLGAFSLGTVLAWTSPTGTRLAQSSTNPDPSLMTVAEWSWVGSLMNVGATLSVVLVGAVIDRLGRKYTMLALVLPFIAGWFMIAWAGQTVTLYYVGRIVTGMMGGAFSVSAPVYISEIAQKEIRGMLGTCYQLMITSGILFVYLVGGIEGVSVFALTLTCSFVPLLFGAIFVFMPETPRQYLQKGRVEDARKSLRWFRGEHYNIDAELQVSHLLYKLPYPSSHNFPSFSTP</sequence>
<keyword evidence="4 5" id="KW-0472">Membrane</keyword>
<evidence type="ECO:0000256" key="4">
    <source>
        <dbReference type="ARBA" id="ARBA00023136"/>
    </source>
</evidence>
<proteinExistence type="predicted"/>
<feature type="transmembrane region" description="Helical" evidence="5">
    <location>
        <begin position="107"/>
        <end position="126"/>
    </location>
</feature>
<evidence type="ECO:0000256" key="1">
    <source>
        <dbReference type="ARBA" id="ARBA00004141"/>
    </source>
</evidence>
<dbReference type="Gene3D" id="1.20.1250.20">
    <property type="entry name" value="MFS general substrate transporter like domains"/>
    <property type="match status" value="1"/>
</dbReference>
<gene>
    <name evidence="7" type="ORF">PR048_000086</name>
</gene>
<organism evidence="7 8">
    <name type="scientific">Dryococelus australis</name>
    <dbReference type="NCBI Taxonomy" id="614101"/>
    <lineage>
        <taxon>Eukaryota</taxon>
        <taxon>Metazoa</taxon>
        <taxon>Ecdysozoa</taxon>
        <taxon>Arthropoda</taxon>
        <taxon>Hexapoda</taxon>
        <taxon>Insecta</taxon>
        <taxon>Pterygota</taxon>
        <taxon>Neoptera</taxon>
        <taxon>Polyneoptera</taxon>
        <taxon>Phasmatodea</taxon>
        <taxon>Verophasmatodea</taxon>
        <taxon>Anareolatae</taxon>
        <taxon>Phasmatidae</taxon>
        <taxon>Eurycanthinae</taxon>
        <taxon>Dryococelus</taxon>
    </lineage>
</organism>
<keyword evidence="3 5" id="KW-1133">Transmembrane helix</keyword>
<evidence type="ECO:0000256" key="3">
    <source>
        <dbReference type="ARBA" id="ARBA00022989"/>
    </source>
</evidence>
<dbReference type="InterPro" id="IPR005829">
    <property type="entry name" value="Sugar_transporter_CS"/>
</dbReference>
<dbReference type="SUPFAM" id="SSF103473">
    <property type="entry name" value="MFS general substrate transporter"/>
    <property type="match status" value="1"/>
</dbReference>
<comment type="caution">
    <text evidence="7">The sequence shown here is derived from an EMBL/GenBank/DDBJ whole genome shotgun (WGS) entry which is preliminary data.</text>
</comment>
<dbReference type="InterPro" id="IPR005828">
    <property type="entry name" value="MFS_sugar_transport-like"/>
</dbReference>
<reference evidence="7 8" key="1">
    <citation type="submission" date="2023-02" db="EMBL/GenBank/DDBJ databases">
        <title>LHISI_Scaffold_Assembly.</title>
        <authorList>
            <person name="Stuart O.P."/>
            <person name="Cleave R."/>
            <person name="Magrath M.J.L."/>
            <person name="Mikheyev A.S."/>
        </authorList>
    </citation>
    <scope>NUCLEOTIDE SEQUENCE [LARGE SCALE GENOMIC DNA]</scope>
    <source>
        <strain evidence="7">Daus_M_001</strain>
        <tissue evidence="7">Leg muscle</tissue>
    </source>
</reference>
<feature type="transmembrane region" description="Helical" evidence="5">
    <location>
        <begin position="27"/>
        <end position="53"/>
    </location>
</feature>
<protein>
    <recommendedName>
        <fullName evidence="6">Major facilitator superfamily (MFS) profile domain-containing protein</fullName>
    </recommendedName>
</protein>
<comment type="subcellular location">
    <subcellularLocation>
        <location evidence="1">Membrane</location>
        <topology evidence="1">Multi-pass membrane protein</topology>
    </subcellularLocation>
</comment>
<name>A0ABQ9IDN3_9NEOP</name>
<dbReference type="PROSITE" id="PS00217">
    <property type="entry name" value="SUGAR_TRANSPORT_2"/>
    <property type="match status" value="1"/>
</dbReference>
<keyword evidence="8" id="KW-1185">Reference proteome</keyword>
<feature type="transmembrane region" description="Helical" evidence="5">
    <location>
        <begin position="78"/>
        <end position="100"/>
    </location>
</feature>
<evidence type="ECO:0000256" key="5">
    <source>
        <dbReference type="SAM" id="Phobius"/>
    </source>
</evidence>
<dbReference type="PROSITE" id="PS50850">
    <property type="entry name" value="MFS"/>
    <property type="match status" value="1"/>
</dbReference>
<evidence type="ECO:0000313" key="8">
    <source>
        <dbReference type="Proteomes" id="UP001159363"/>
    </source>
</evidence>
<evidence type="ECO:0000256" key="2">
    <source>
        <dbReference type="ARBA" id="ARBA00022692"/>
    </source>
</evidence>
<feature type="transmembrane region" description="Helical" evidence="5">
    <location>
        <begin position="191"/>
        <end position="214"/>
    </location>
</feature>
<dbReference type="PANTHER" id="PTHR48021">
    <property type="match status" value="1"/>
</dbReference>
<dbReference type="Proteomes" id="UP001159363">
    <property type="component" value="Chromosome 1"/>
</dbReference>
<evidence type="ECO:0000259" key="6">
    <source>
        <dbReference type="PROSITE" id="PS50850"/>
    </source>
</evidence>
<keyword evidence="2 5" id="KW-0812">Transmembrane</keyword>
<dbReference type="Pfam" id="PF00083">
    <property type="entry name" value="Sugar_tr"/>
    <property type="match status" value="1"/>
</dbReference>
<dbReference type="InterPro" id="IPR050549">
    <property type="entry name" value="MFS_Trehalose_Transporter"/>
</dbReference>
<accession>A0ABQ9IDN3</accession>